<sequence>MTDRLEAYLNTRDRICTVVRDLPADSLDAIVPACPEWSVKDLLGHVVGLPAAIGSGNLPDGDLDGWLRGIVDERRSQRLGELLSEWEGLDTAIAATLSASDALYGDLVVHEHDLLAAVRQPDSSSFDTEIVLPMTMSAVSYWLRDTGLGAIECRDADRVWVSHDGPIGWTIEVSAWEAVRALNSRRTADELRSLPGTGEAEPYIAVLDGHLPLPRTSLREVDTVPR</sequence>
<dbReference type="GO" id="GO:0046872">
    <property type="term" value="F:metal ion binding"/>
    <property type="evidence" value="ECO:0007669"/>
    <property type="project" value="InterPro"/>
</dbReference>
<feature type="domain" description="Mycothiol-dependent maleylpyruvate isomerase metal-binding" evidence="1">
    <location>
        <begin position="12"/>
        <end position="101"/>
    </location>
</feature>
<proteinExistence type="predicted"/>
<accession>A0A6J6GDQ1</accession>
<organism evidence="2">
    <name type="scientific">freshwater metagenome</name>
    <dbReference type="NCBI Taxonomy" id="449393"/>
    <lineage>
        <taxon>unclassified sequences</taxon>
        <taxon>metagenomes</taxon>
        <taxon>ecological metagenomes</taxon>
    </lineage>
</organism>
<dbReference type="AlphaFoldDB" id="A0A6J6GDQ1"/>
<dbReference type="InterPro" id="IPR024344">
    <property type="entry name" value="MDMPI_metal-binding"/>
</dbReference>
<name>A0A6J6GDQ1_9ZZZZ</name>
<dbReference type="EMBL" id="CAEZUP010000004">
    <property type="protein sequence ID" value="CAB4597979.1"/>
    <property type="molecule type" value="Genomic_DNA"/>
</dbReference>
<reference evidence="2" key="1">
    <citation type="submission" date="2020-05" db="EMBL/GenBank/DDBJ databases">
        <authorList>
            <person name="Chiriac C."/>
            <person name="Salcher M."/>
            <person name="Ghai R."/>
            <person name="Kavagutti S V."/>
        </authorList>
    </citation>
    <scope>NUCLEOTIDE SEQUENCE</scope>
</reference>
<evidence type="ECO:0000313" key="2">
    <source>
        <dbReference type="EMBL" id="CAB4597979.1"/>
    </source>
</evidence>
<dbReference type="SUPFAM" id="SSF109854">
    <property type="entry name" value="DinB/YfiT-like putative metalloenzymes"/>
    <property type="match status" value="1"/>
</dbReference>
<dbReference type="InterPro" id="IPR034660">
    <property type="entry name" value="DinB/YfiT-like"/>
</dbReference>
<protein>
    <submittedName>
        <fullName evidence="2">Unannotated protein</fullName>
    </submittedName>
</protein>
<evidence type="ECO:0000259" key="1">
    <source>
        <dbReference type="Pfam" id="PF11716"/>
    </source>
</evidence>
<dbReference type="Pfam" id="PF11716">
    <property type="entry name" value="MDMPI_N"/>
    <property type="match status" value="1"/>
</dbReference>
<gene>
    <name evidence="2" type="ORF">UFOPK1835_00185</name>
</gene>